<dbReference type="InterPro" id="IPR046668">
    <property type="entry name" value="DUF6538"/>
</dbReference>
<dbReference type="Gene3D" id="1.10.150.130">
    <property type="match status" value="1"/>
</dbReference>
<dbReference type="SUPFAM" id="SSF56349">
    <property type="entry name" value="DNA breaking-rejoining enzymes"/>
    <property type="match status" value="1"/>
</dbReference>
<dbReference type="Proteomes" id="UP000886934">
    <property type="component" value="Unassembled WGS sequence"/>
</dbReference>
<dbReference type="Gene3D" id="1.10.443.10">
    <property type="entry name" value="Intergrase catalytic core"/>
    <property type="match status" value="1"/>
</dbReference>
<dbReference type="InterPro" id="IPR013762">
    <property type="entry name" value="Integrase-like_cat_sf"/>
</dbReference>
<sequence>MSNLIQDRHGTWYARVVIPKALRPVINKGAIKRSLNTKSKPHALRAALPVLDELHSLLEAAKIDLAVQPLDLSNAADCWYNSMIERLDEPDVRGRFIRQVWDGDGLVWEDYTEILTMLEEEKDPKRTRDLQKGLARFLLWMKPYIDEAFQLTGLRLYVGSANYVAFAELLAGKFKALSRAVIQNAATNANQRRIGQPEIPLVPTGDTTVATISPRGTRLSVLFERYKTTIRRREPKKAEGRIQEYQVAVERFIELVGDKGIEDISKRDVSEFRNLMEQLPARPKRHVSTMPLRQQIAYAAEHNLPLLAGATVKKLGRALSAVLGHAVEDGLLEFNPAHGVKYAESQVNPLNKPEHTFTEAELTTIFGSPLFAERSDHPRFGEARYWVPLILYYTGARVSEICQLYVADVMQQDNIWFFRIAELREDQSVKSRSSNRDIPVHSHLLTLGLLDYVSSLPADGRLFPLLQQSGPRKKYSVRLGVWWQRYLRLKLKLGRDDIQPNHSFRHTAITRFRDALIREDTQNAIEGHSQGTGQASTGRHYGDFPLRTKQEAIEAIPVAPIPAADGQHRAERS</sequence>
<protein>
    <submittedName>
        <fullName evidence="6">Integrase</fullName>
    </submittedName>
</protein>
<dbReference type="RefSeq" id="WP_223930150.1">
    <property type="nucleotide sequence ID" value="NZ_AP026896.1"/>
</dbReference>
<dbReference type="InterPro" id="IPR002104">
    <property type="entry name" value="Integrase_catalytic"/>
</dbReference>
<dbReference type="InterPro" id="IPR011010">
    <property type="entry name" value="DNA_brk_join_enz"/>
</dbReference>
<evidence type="ECO:0000259" key="5">
    <source>
        <dbReference type="PROSITE" id="PS51898"/>
    </source>
</evidence>
<dbReference type="GO" id="GO:0006310">
    <property type="term" value="P:DNA recombination"/>
    <property type="evidence" value="ECO:0007669"/>
    <property type="project" value="UniProtKB-KW"/>
</dbReference>
<dbReference type="InterPro" id="IPR050090">
    <property type="entry name" value="Tyrosine_recombinase_XerCD"/>
</dbReference>
<evidence type="ECO:0000256" key="3">
    <source>
        <dbReference type="ARBA" id="ARBA00023125"/>
    </source>
</evidence>
<organism evidence="6 7">
    <name type="scientific">Aeromonas caviae</name>
    <name type="common">Aeromonas punctata</name>
    <dbReference type="NCBI Taxonomy" id="648"/>
    <lineage>
        <taxon>Bacteria</taxon>
        <taxon>Pseudomonadati</taxon>
        <taxon>Pseudomonadota</taxon>
        <taxon>Gammaproteobacteria</taxon>
        <taxon>Aeromonadales</taxon>
        <taxon>Aeromonadaceae</taxon>
        <taxon>Aeromonas</taxon>
    </lineage>
</organism>
<name>A0AA37D5K7_AERCA</name>
<evidence type="ECO:0000256" key="4">
    <source>
        <dbReference type="ARBA" id="ARBA00023172"/>
    </source>
</evidence>
<feature type="domain" description="Tyr recombinase" evidence="5">
    <location>
        <begin position="352"/>
        <end position="554"/>
    </location>
</feature>
<proteinExistence type="inferred from homology"/>
<dbReference type="EMBL" id="BPNN01000145">
    <property type="protein sequence ID" value="GJA65897.1"/>
    <property type="molecule type" value="Genomic_DNA"/>
</dbReference>
<keyword evidence="2" id="KW-0229">DNA integration</keyword>
<evidence type="ECO:0000313" key="7">
    <source>
        <dbReference type="Proteomes" id="UP000886934"/>
    </source>
</evidence>
<dbReference type="AlphaFoldDB" id="A0AA37D5K7"/>
<accession>A0AA37D5K7</accession>
<reference evidence="6" key="1">
    <citation type="submission" date="2021-07" db="EMBL/GenBank/DDBJ databases">
        <title>Draft genome sequence of carbapenem-resistant Aeromonas spp. in Japan.</title>
        <authorList>
            <person name="Maehana S."/>
            <person name="Suzuki M."/>
            <person name="Kitasato H."/>
        </authorList>
    </citation>
    <scope>NUCLEOTIDE SEQUENCE</scope>
    <source>
        <strain evidence="6">KAM351</strain>
    </source>
</reference>
<comment type="caution">
    <text evidence="6">The sequence shown here is derived from an EMBL/GenBank/DDBJ whole genome shotgun (WGS) entry which is preliminary data.</text>
</comment>
<gene>
    <name evidence="6" type="ORF">KAM351_45080</name>
</gene>
<dbReference type="PANTHER" id="PTHR30349:SF41">
    <property type="entry name" value="INTEGRASE_RECOMBINASE PROTEIN MJ0367-RELATED"/>
    <property type="match status" value="1"/>
</dbReference>
<dbReference type="GO" id="GO:0015074">
    <property type="term" value="P:DNA integration"/>
    <property type="evidence" value="ECO:0007669"/>
    <property type="project" value="UniProtKB-KW"/>
</dbReference>
<dbReference type="InterPro" id="IPR010998">
    <property type="entry name" value="Integrase_recombinase_N"/>
</dbReference>
<dbReference type="PROSITE" id="PS51898">
    <property type="entry name" value="TYR_RECOMBINASE"/>
    <property type="match status" value="1"/>
</dbReference>
<evidence type="ECO:0000256" key="1">
    <source>
        <dbReference type="ARBA" id="ARBA00008857"/>
    </source>
</evidence>
<evidence type="ECO:0000313" key="6">
    <source>
        <dbReference type="EMBL" id="GJA65897.1"/>
    </source>
</evidence>
<dbReference type="CDD" id="cd01184">
    <property type="entry name" value="INT_C_like_1"/>
    <property type="match status" value="1"/>
</dbReference>
<comment type="similarity">
    <text evidence="1">Belongs to the 'phage' integrase family.</text>
</comment>
<keyword evidence="3" id="KW-0238">DNA-binding</keyword>
<dbReference type="Pfam" id="PF20172">
    <property type="entry name" value="DUF6538"/>
    <property type="match status" value="1"/>
</dbReference>
<dbReference type="GO" id="GO:0003677">
    <property type="term" value="F:DNA binding"/>
    <property type="evidence" value="ECO:0007669"/>
    <property type="project" value="UniProtKB-KW"/>
</dbReference>
<keyword evidence="4" id="KW-0233">DNA recombination</keyword>
<dbReference type="PANTHER" id="PTHR30349">
    <property type="entry name" value="PHAGE INTEGRASE-RELATED"/>
    <property type="match status" value="1"/>
</dbReference>
<evidence type="ECO:0000256" key="2">
    <source>
        <dbReference type="ARBA" id="ARBA00022908"/>
    </source>
</evidence>